<dbReference type="PROSITE" id="PS50175">
    <property type="entry name" value="ASP_PROT_RETROV"/>
    <property type="match status" value="1"/>
</dbReference>
<dbReference type="EMBL" id="HBEM01019156">
    <property type="protein sequence ID" value="CAD8454163.1"/>
    <property type="molecule type" value="Transcribed_RNA"/>
</dbReference>
<keyword evidence="1" id="KW-0378">Hydrolase</keyword>
<protein>
    <recommendedName>
        <fullName evidence="2">Peptidase A2 domain-containing protein</fullName>
    </recommendedName>
</protein>
<dbReference type="InterPro" id="IPR001995">
    <property type="entry name" value="Peptidase_A2_cat"/>
</dbReference>
<dbReference type="AlphaFoldDB" id="A0A7S0DGB3"/>
<proteinExistence type="predicted"/>
<dbReference type="SUPFAM" id="SSF50630">
    <property type="entry name" value="Acid proteases"/>
    <property type="match status" value="2"/>
</dbReference>
<dbReference type="GO" id="GO:0004190">
    <property type="term" value="F:aspartic-type endopeptidase activity"/>
    <property type="evidence" value="ECO:0007669"/>
    <property type="project" value="InterPro"/>
</dbReference>
<sequence length="352" mass="39037">MRTVYTRGMDAWGDGCIFAFDALIDTGATMSCMYMRSVRRMGKEAQVDISGARLAAGPNGMVLSHGTLSMEISGPSIIDQPVEQEFTILPTSFLSHLLPQLILGMDFLVENECRINLFLNTVSCFKTNSPSAFLRKVLHPRQINSYVLTRSGNNISSVKFVIDSGAGVSTIGLHTVKALGLEHRIKSTWTTGIGIGGVISFVGSIDIDLDFDGTKVSQRFLVDEFSSVYLLGADFLIENECDINALYASVDCIRRRWGGSKAFKIQASYVSWVLGGITRSVENIVNFIIKSAIRFIMLPAHIIGCVSRFLGEFLDTVFKRTWIYQHEKEGSDSIKPPVYPRYPYPYATYTTI</sequence>
<name>A0A7S0DGB3_9EUKA</name>
<organism evidence="3">
    <name type="scientific">Amorphochlora amoebiformis</name>
    <dbReference type="NCBI Taxonomy" id="1561963"/>
    <lineage>
        <taxon>Eukaryota</taxon>
        <taxon>Sar</taxon>
        <taxon>Rhizaria</taxon>
        <taxon>Cercozoa</taxon>
        <taxon>Chlorarachniophyceae</taxon>
        <taxon>Amorphochlora</taxon>
    </lineage>
</organism>
<dbReference type="InterPro" id="IPR021109">
    <property type="entry name" value="Peptidase_aspartic_dom_sf"/>
</dbReference>
<evidence type="ECO:0000259" key="2">
    <source>
        <dbReference type="PROSITE" id="PS50175"/>
    </source>
</evidence>
<dbReference type="GO" id="GO:0006508">
    <property type="term" value="P:proteolysis"/>
    <property type="evidence" value="ECO:0007669"/>
    <property type="project" value="InterPro"/>
</dbReference>
<dbReference type="Gene3D" id="2.40.70.10">
    <property type="entry name" value="Acid Proteases"/>
    <property type="match status" value="2"/>
</dbReference>
<gene>
    <name evidence="3" type="ORF">LAMO00422_LOCUS13104</name>
</gene>
<dbReference type="CDD" id="cd00303">
    <property type="entry name" value="retropepsin_like"/>
    <property type="match status" value="1"/>
</dbReference>
<feature type="domain" description="Peptidase A2" evidence="2">
    <location>
        <begin position="158"/>
        <end position="235"/>
    </location>
</feature>
<accession>A0A7S0DGB3</accession>
<reference evidence="3" key="1">
    <citation type="submission" date="2021-01" db="EMBL/GenBank/DDBJ databases">
        <authorList>
            <person name="Corre E."/>
            <person name="Pelletier E."/>
            <person name="Niang G."/>
            <person name="Scheremetjew M."/>
            <person name="Finn R."/>
            <person name="Kale V."/>
            <person name="Holt S."/>
            <person name="Cochrane G."/>
            <person name="Meng A."/>
            <person name="Brown T."/>
            <person name="Cohen L."/>
        </authorList>
    </citation>
    <scope>NUCLEOTIDE SEQUENCE</scope>
    <source>
        <strain evidence="3">CCMP2058</strain>
    </source>
</reference>
<evidence type="ECO:0000313" key="3">
    <source>
        <dbReference type="EMBL" id="CAD8454163.1"/>
    </source>
</evidence>
<evidence type="ECO:0000256" key="1">
    <source>
        <dbReference type="ARBA" id="ARBA00022801"/>
    </source>
</evidence>